<dbReference type="InterPro" id="IPR016747">
    <property type="entry name" value="Phosphotransbutyrylase"/>
</dbReference>
<dbReference type="PANTHER" id="PTHR28008">
    <property type="entry name" value="DOMAIN PROTEIN, PUTATIVE (AFU_ORTHOLOGUE AFUA_3G10980)-RELATED"/>
    <property type="match status" value="1"/>
</dbReference>
<dbReference type="KEGG" id="nnv:QNH39_23700"/>
<dbReference type="PIRSF" id="PIRSF019083">
    <property type="entry name" value="UCP019083_VanZ"/>
    <property type="match status" value="1"/>
</dbReference>
<feature type="transmembrane region" description="Helical" evidence="1">
    <location>
        <begin position="68"/>
        <end position="85"/>
    </location>
</feature>
<reference evidence="3" key="1">
    <citation type="submission" date="2023-05" db="EMBL/GenBank/DDBJ databases">
        <title>Comparative genomics of Bacillaceae isolates and their secondary metabolite potential.</title>
        <authorList>
            <person name="Song L."/>
            <person name="Nielsen L.J."/>
            <person name="Mohite O."/>
            <person name="Xu X."/>
            <person name="Weber T."/>
            <person name="Kovacs A.T."/>
        </authorList>
    </citation>
    <scope>NUCLEOTIDE SEQUENCE</scope>
    <source>
        <strain evidence="3">XLM17</strain>
    </source>
</reference>
<keyword evidence="1" id="KW-0812">Transmembrane</keyword>
<evidence type="ECO:0000259" key="2">
    <source>
        <dbReference type="Pfam" id="PF04892"/>
    </source>
</evidence>
<dbReference type="NCBIfam" id="NF037970">
    <property type="entry name" value="vanZ_1"/>
    <property type="match status" value="1"/>
</dbReference>
<sequence>MAKSKRFWVFALIIWMAVIFFFTQLPYFTGESTSKALFKLFAVQHDTTHSANGGSVLIKVVNIILRKASHLTAFGIIAILLFQVFRNFRYPYFLSWFLTFLYAITDEWHQSFVPGRTASFQDVLIDCLGAFIALLIAHSYTSRKRKTLQKR</sequence>
<dbReference type="AlphaFoldDB" id="A0AA95MQW8"/>
<feature type="domain" description="VanZ-like" evidence="2">
    <location>
        <begin position="8"/>
        <end position="138"/>
    </location>
</feature>
<feature type="transmembrane region" description="Helical" evidence="1">
    <location>
        <begin position="7"/>
        <end position="28"/>
    </location>
</feature>
<dbReference type="EMBL" id="CP126114">
    <property type="protein sequence ID" value="WHY85581.1"/>
    <property type="molecule type" value="Genomic_DNA"/>
</dbReference>
<keyword evidence="1" id="KW-0472">Membrane</keyword>
<organism evidence="3 4">
    <name type="scientific">Neobacillus novalis</name>
    <dbReference type="NCBI Taxonomy" id="220687"/>
    <lineage>
        <taxon>Bacteria</taxon>
        <taxon>Bacillati</taxon>
        <taxon>Bacillota</taxon>
        <taxon>Bacilli</taxon>
        <taxon>Bacillales</taxon>
        <taxon>Bacillaceae</taxon>
        <taxon>Neobacillus</taxon>
    </lineage>
</organism>
<dbReference type="PANTHER" id="PTHR28008:SF1">
    <property type="entry name" value="DOMAIN PROTEIN, PUTATIVE (AFU_ORTHOLOGUE AFUA_3G10980)-RELATED"/>
    <property type="match status" value="1"/>
</dbReference>
<dbReference type="InterPro" id="IPR006976">
    <property type="entry name" value="VanZ-like"/>
</dbReference>
<protein>
    <submittedName>
        <fullName evidence="3">VanZ family protein</fullName>
    </submittedName>
</protein>
<evidence type="ECO:0000256" key="1">
    <source>
        <dbReference type="SAM" id="Phobius"/>
    </source>
</evidence>
<feature type="transmembrane region" description="Helical" evidence="1">
    <location>
        <begin position="92"/>
        <end position="111"/>
    </location>
</feature>
<gene>
    <name evidence="3" type="ORF">QNH39_23700</name>
</gene>
<proteinExistence type="predicted"/>
<dbReference type="RefSeq" id="WP_066092255.1">
    <property type="nucleotide sequence ID" value="NZ_CP126114.1"/>
</dbReference>
<evidence type="ECO:0000313" key="3">
    <source>
        <dbReference type="EMBL" id="WHY85581.1"/>
    </source>
</evidence>
<feature type="transmembrane region" description="Helical" evidence="1">
    <location>
        <begin position="123"/>
        <end position="141"/>
    </location>
</feature>
<dbReference type="Pfam" id="PF04892">
    <property type="entry name" value="VanZ"/>
    <property type="match status" value="1"/>
</dbReference>
<evidence type="ECO:0000313" key="4">
    <source>
        <dbReference type="Proteomes" id="UP001178288"/>
    </source>
</evidence>
<name>A0AA95MQW8_9BACI</name>
<keyword evidence="4" id="KW-1185">Reference proteome</keyword>
<accession>A0AA95MQW8</accession>
<keyword evidence="1" id="KW-1133">Transmembrane helix</keyword>
<dbReference type="Proteomes" id="UP001178288">
    <property type="component" value="Chromosome"/>
</dbReference>